<organism evidence="2 3">
    <name type="scientific">Marivirga aurantiaca</name>
    <dbReference type="NCBI Taxonomy" id="2802615"/>
    <lineage>
        <taxon>Bacteria</taxon>
        <taxon>Pseudomonadati</taxon>
        <taxon>Bacteroidota</taxon>
        <taxon>Cytophagia</taxon>
        <taxon>Cytophagales</taxon>
        <taxon>Marivirgaceae</taxon>
        <taxon>Marivirga</taxon>
    </lineage>
</organism>
<dbReference type="SUPFAM" id="SSF47240">
    <property type="entry name" value="Ferritin-like"/>
    <property type="match status" value="1"/>
</dbReference>
<dbReference type="AlphaFoldDB" id="A0A934WXI9"/>
<comment type="caution">
    <text evidence="2">The sequence shown here is derived from an EMBL/GenBank/DDBJ whole genome shotgun (WGS) entry which is preliminary data.</text>
</comment>
<dbReference type="RefSeq" id="WP_201430363.1">
    <property type="nucleotide sequence ID" value="NZ_JAEQBW010000002.1"/>
</dbReference>
<evidence type="ECO:0000313" key="3">
    <source>
        <dbReference type="Proteomes" id="UP000611723"/>
    </source>
</evidence>
<accession>A0A934WXI9</accession>
<dbReference type="InterPro" id="IPR016920">
    <property type="entry name" value="UCP029477"/>
</dbReference>
<evidence type="ECO:0000259" key="1">
    <source>
        <dbReference type="Pfam" id="PF09537"/>
    </source>
</evidence>
<evidence type="ECO:0000313" key="2">
    <source>
        <dbReference type="EMBL" id="MBK6264690.1"/>
    </source>
</evidence>
<protein>
    <submittedName>
        <fullName evidence="2">PA2169 family four-helix-bundle protein</fullName>
    </submittedName>
</protein>
<dbReference type="EMBL" id="JAEQBW010000002">
    <property type="protein sequence ID" value="MBK6264690.1"/>
    <property type="molecule type" value="Genomic_DNA"/>
</dbReference>
<reference evidence="2" key="1">
    <citation type="submission" date="2021-01" db="EMBL/GenBank/DDBJ databases">
        <title>Marivirga aurantiaca sp. nov., isolated from intertidal surface sediments.</title>
        <authorList>
            <person name="Zhang M."/>
        </authorList>
    </citation>
    <scope>NUCLEOTIDE SEQUENCE</scope>
    <source>
        <strain evidence="2">S37H4</strain>
    </source>
</reference>
<keyword evidence="3" id="KW-1185">Reference proteome</keyword>
<dbReference type="InterPro" id="IPR012347">
    <property type="entry name" value="Ferritin-like"/>
</dbReference>
<name>A0A934WXI9_9BACT</name>
<dbReference type="InterPro" id="IPR019052">
    <property type="entry name" value="DUF2383"/>
</dbReference>
<dbReference type="PIRSF" id="PIRSF029477">
    <property type="entry name" value="UCP029477"/>
    <property type="match status" value="1"/>
</dbReference>
<dbReference type="Pfam" id="PF09537">
    <property type="entry name" value="DUF2383"/>
    <property type="match status" value="1"/>
</dbReference>
<dbReference type="Proteomes" id="UP000611723">
    <property type="component" value="Unassembled WGS sequence"/>
</dbReference>
<gene>
    <name evidence="2" type="ORF">JKA74_06550</name>
</gene>
<proteinExistence type="predicted"/>
<dbReference type="NCBIfam" id="TIGR02284">
    <property type="entry name" value="PA2169 family four-helix-bundle protein"/>
    <property type="match status" value="1"/>
</dbReference>
<dbReference type="InterPro" id="IPR011971">
    <property type="entry name" value="CHP02284"/>
</dbReference>
<sequence>MKDQEIVDSLNKLLTRNYDAEKGYELLADKIEREELKGFFQHAYKERYHFGHEIKDILKAYDAKPDKGTSLIADTHRALINVRDLLTGEDKEAVLDEAIRGEDYAINDYKEVLELSSLRVEHKRILTDHLESIKTSKAELEGMRKTLHSS</sequence>
<feature type="domain" description="DUF2383" evidence="1">
    <location>
        <begin position="6"/>
        <end position="114"/>
    </location>
</feature>
<dbReference type="InterPro" id="IPR009078">
    <property type="entry name" value="Ferritin-like_SF"/>
</dbReference>
<dbReference type="Gene3D" id="1.20.1260.10">
    <property type="match status" value="1"/>
</dbReference>